<dbReference type="GO" id="GO:0036064">
    <property type="term" value="C:ciliary basal body"/>
    <property type="evidence" value="ECO:0007669"/>
    <property type="project" value="TreeGrafter"/>
</dbReference>
<evidence type="ECO:0000313" key="12">
    <source>
        <dbReference type="Proteomes" id="UP000318571"/>
    </source>
</evidence>
<comment type="function">
    <text evidence="9">Essential for sperm motility and is involved in the regulation of the beating frequency of motile cilia on the epithelial cells of the respiratory tract. Required for the establishment of radial spokes in sperm flagella.</text>
</comment>
<dbReference type="GO" id="GO:0003356">
    <property type="term" value="P:regulation of cilium beat frequency"/>
    <property type="evidence" value="ECO:0007669"/>
    <property type="project" value="TreeGrafter"/>
</dbReference>
<protein>
    <recommendedName>
        <fullName evidence="3">Cilia- and flagella-associated protein 206</fullName>
    </recommendedName>
</protein>
<accession>A0A553NDU6</accession>
<keyword evidence="12" id="KW-1185">Reference proteome</keyword>
<evidence type="ECO:0000256" key="3">
    <source>
        <dbReference type="ARBA" id="ARBA00021602"/>
    </source>
</evidence>
<dbReference type="GO" id="GO:0030030">
    <property type="term" value="P:cell projection organization"/>
    <property type="evidence" value="ECO:0007669"/>
    <property type="project" value="UniProtKB-KW"/>
</dbReference>
<comment type="subcellular location">
    <subcellularLocation>
        <location evidence="1">Cytoplasm</location>
        <location evidence="1">Cytoskeleton</location>
        <location evidence="1">Cilium axoneme</location>
    </subcellularLocation>
</comment>
<evidence type="ECO:0000313" key="11">
    <source>
        <dbReference type="EMBL" id="TRY63607.1"/>
    </source>
</evidence>
<keyword evidence="8" id="KW-0966">Cell projection</keyword>
<evidence type="ECO:0000256" key="9">
    <source>
        <dbReference type="ARBA" id="ARBA00045321"/>
    </source>
</evidence>
<feature type="compositionally biased region" description="Polar residues" evidence="10">
    <location>
        <begin position="554"/>
        <end position="563"/>
    </location>
</feature>
<feature type="region of interest" description="Disordered" evidence="10">
    <location>
        <begin position="465"/>
        <end position="485"/>
    </location>
</feature>
<evidence type="ECO:0000256" key="5">
    <source>
        <dbReference type="ARBA" id="ARBA00022794"/>
    </source>
</evidence>
<dbReference type="STRING" id="6832.A0A553NDU6"/>
<keyword evidence="7" id="KW-0206">Cytoskeleton</keyword>
<sequence>MEQDFLGYSDEPISAIAEHLLQDPKFGFDPNEKWTEDELDRLVFIATDKLENDTDPLFGSIRMQVDFDRVYKTSQAIHNSFERQIELKIRPLVHEICESHPRVKNNADYIQDKLAQTIFLSSGLGSPSAPATLREIKIILQSVFPLQNVKVFVNQSLANKKLQVKELQLLVTGIRIFNWDCQTGGVPLEDVPASATRESDKLLDDMGAMKLYAVSKACEFTALGEVIFFGEAGSKISDKEAYDTKFGTALLRQFIVFLNILLEDAKTSHNRINHLDRDLVYHLNLLRKSLAHQETVSTFKVFPQFMELARIWTNFRKELKVIRYLQHATARIHRESRCLRHILVKAMLTRCSITSIPTDEERCPTDNLEVSTRKFKECQYTPRNGHDGTVIAPRELSGFCPVALAISNGMLMPANPNLGLIQYQGKYYEFSSVQRAQQFGRNPDVVMEAVHRILTNFPLLQKLFGPTSPSQTPGPSSPLASSKEVSIQTPVHFHHSLKDPTYEWNEWTMRMQAIQWIKMRTRRHQTAQAGQSAFRRERGTQSSISLEDQDKQDSSANEATQTD</sequence>
<dbReference type="PANTHER" id="PTHR21442">
    <property type="entry name" value="CILIA- AND FLAGELLA-ASSOCIATED PROTEIN 206"/>
    <property type="match status" value="1"/>
</dbReference>
<comment type="caution">
    <text evidence="11">The sequence shown here is derived from an EMBL/GenBank/DDBJ whole genome shotgun (WGS) entry which is preliminary data.</text>
</comment>
<dbReference type="OrthoDB" id="10251073at2759"/>
<dbReference type="Pfam" id="PF12018">
    <property type="entry name" value="FAP206"/>
    <property type="match status" value="1"/>
</dbReference>
<evidence type="ECO:0000256" key="10">
    <source>
        <dbReference type="SAM" id="MobiDB-lite"/>
    </source>
</evidence>
<evidence type="ECO:0000256" key="1">
    <source>
        <dbReference type="ARBA" id="ARBA00004430"/>
    </source>
</evidence>
<reference evidence="11 12" key="1">
    <citation type="journal article" date="2018" name="Nat. Ecol. Evol.">
        <title>Genomic signatures of mitonuclear coevolution across populations of Tigriopus californicus.</title>
        <authorList>
            <person name="Barreto F.S."/>
            <person name="Watson E.T."/>
            <person name="Lima T.G."/>
            <person name="Willett C.S."/>
            <person name="Edmands S."/>
            <person name="Li W."/>
            <person name="Burton R.S."/>
        </authorList>
    </citation>
    <scope>NUCLEOTIDE SEQUENCE [LARGE SCALE GENOMIC DNA]</scope>
    <source>
        <strain evidence="11 12">San Diego</strain>
    </source>
</reference>
<gene>
    <name evidence="11" type="ORF">TCAL_00433</name>
</gene>
<evidence type="ECO:0000256" key="6">
    <source>
        <dbReference type="ARBA" id="ARBA00023069"/>
    </source>
</evidence>
<dbReference type="PANTHER" id="PTHR21442:SF0">
    <property type="entry name" value="CILIA- AND FLAGELLA-ASSOCIATED PROTEIN 206"/>
    <property type="match status" value="1"/>
</dbReference>
<name>A0A553NDU6_TIGCA</name>
<dbReference type="InterPro" id="IPR021897">
    <property type="entry name" value="FAP206"/>
</dbReference>
<comment type="similarity">
    <text evidence="2">Belongs to the CFAP206 family.</text>
</comment>
<dbReference type="OMA" id="QLMELMC"/>
<evidence type="ECO:0000256" key="4">
    <source>
        <dbReference type="ARBA" id="ARBA00022490"/>
    </source>
</evidence>
<keyword evidence="6" id="KW-0969">Cilium</keyword>
<dbReference type="Proteomes" id="UP000318571">
    <property type="component" value="Chromosome 10"/>
</dbReference>
<keyword evidence="5" id="KW-0970">Cilium biogenesis/degradation</keyword>
<dbReference type="GO" id="GO:0005930">
    <property type="term" value="C:axoneme"/>
    <property type="evidence" value="ECO:0007669"/>
    <property type="project" value="UniProtKB-SubCell"/>
</dbReference>
<proteinExistence type="inferred from homology"/>
<evidence type="ECO:0000256" key="7">
    <source>
        <dbReference type="ARBA" id="ARBA00023212"/>
    </source>
</evidence>
<organism evidence="11 12">
    <name type="scientific">Tigriopus californicus</name>
    <name type="common">Marine copepod</name>
    <dbReference type="NCBI Taxonomy" id="6832"/>
    <lineage>
        <taxon>Eukaryota</taxon>
        <taxon>Metazoa</taxon>
        <taxon>Ecdysozoa</taxon>
        <taxon>Arthropoda</taxon>
        <taxon>Crustacea</taxon>
        <taxon>Multicrustacea</taxon>
        <taxon>Hexanauplia</taxon>
        <taxon>Copepoda</taxon>
        <taxon>Harpacticoida</taxon>
        <taxon>Harpacticidae</taxon>
        <taxon>Tigriopus</taxon>
    </lineage>
</organism>
<feature type="compositionally biased region" description="Low complexity" evidence="10">
    <location>
        <begin position="465"/>
        <end position="478"/>
    </location>
</feature>
<evidence type="ECO:0000256" key="2">
    <source>
        <dbReference type="ARBA" id="ARBA00010500"/>
    </source>
</evidence>
<keyword evidence="4" id="KW-0963">Cytoplasm</keyword>
<dbReference type="AlphaFoldDB" id="A0A553NDU6"/>
<dbReference type="EMBL" id="VCGU01000458">
    <property type="protein sequence ID" value="TRY63607.1"/>
    <property type="molecule type" value="Genomic_DNA"/>
</dbReference>
<evidence type="ECO:0000256" key="8">
    <source>
        <dbReference type="ARBA" id="ARBA00023273"/>
    </source>
</evidence>
<feature type="region of interest" description="Disordered" evidence="10">
    <location>
        <begin position="526"/>
        <end position="563"/>
    </location>
</feature>